<dbReference type="InterPro" id="IPR050744">
    <property type="entry name" value="AI-2_Isomerase_LsrG"/>
</dbReference>
<dbReference type="GO" id="GO:0004497">
    <property type="term" value="F:monooxygenase activity"/>
    <property type="evidence" value="ECO:0007669"/>
    <property type="project" value="UniProtKB-KW"/>
</dbReference>
<geneLocation type="plasmid" evidence="4">
    <name>phsal1</name>
</geneLocation>
<evidence type="ECO:0000313" key="3">
    <source>
        <dbReference type="EMBL" id="TYO74991.1"/>
    </source>
</evidence>
<dbReference type="EMBL" id="CP038632">
    <property type="protein sequence ID" value="QCC46030.1"/>
    <property type="molecule type" value="Genomic_DNA"/>
</dbReference>
<dbReference type="Proteomes" id="UP000296216">
    <property type="component" value="Plasmid pHSAL1"/>
</dbReference>
<sequence>MIVVHATFRFDPDARDDALELIADLVEQSQTEDGLIDYRAAVDVSDPNVVRFFEQYEDAAAFDAHSQTDHFQAFEQQLPELLAGEPEIRRFDVDSVTEPPL</sequence>
<geneLocation type="plasmid" evidence="2">
    <name>pHSAL1</name>
</geneLocation>
<keyword evidence="2" id="KW-0614">Plasmid</keyword>
<accession>A0A4D6GVZ3</accession>
<evidence type="ECO:0000259" key="1">
    <source>
        <dbReference type="PROSITE" id="PS51725"/>
    </source>
</evidence>
<dbReference type="Pfam" id="PF03992">
    <property type="entry name" value="ABM"/>
    <property type="match status" value="1"/>
</dbReference>
<dbReference type="Proteomes" id="UP000323075">
    <property type="component" value="Unassembled WGS sequence"/>
</dbReference>
<gene>
    <name evidence="3" type="ORF">APQ99_02121</name>
    <name evidence="2" type="ORF">HBSAL_12250</name>
</gene>
<dbReference type="PANTHER" id="PTHR33336:SF15">
    <property type="entry name" value="ABM DOMAIN-CONTAINING PROTEIN"/>
    <property type="match status" value="1"/>
</dbReference>
<dbReference type="SUPFAM" id="SSF54909">
    <property type="entry name" value="Dimeric alpha+beta barrel"/>
    <property type="match status" value="1"/>
</dbReference>
<dbReference type="InterPro" id="IPR007138">
    <property type="entry name" value="ABM_dom"/>
</dbReference>
<dbReference type="InterPro" id="IPR011008">
    <property type="entry name" value="Dimeric_a/b-barrel"/>
</dbReference>
<dbReference type="AlphaFoldDB" id="A0A4D6GVZ3"/>
<evidence type="ECO:0000313" key="5">
    <source>
        <dbReference type="Proteomes" id="UP000323075"/>
    </source>
</evidence>
<dbReference type="Gene3D" id="3.30.70.100">
    <property type="match status" value="1"/>
</dbReference>
<proteinExistence type="predicted"/>
<protein>
    <submittedName>
        <fullName evidence="2">Autoinducer-2-degrading protein lsrG-like protein</fullName>
    </submittedName>
    <submittedName>
        <fullName evidence="3">Quinol monooxygenase YgiN</fullName>
    </submittedName>
</protein>
<dbReference type="GeneID" id="68695206"/>
<organism evidence="2 4">
    <name type="scientific">Halobacterium salinarum (strain ATCC 33171 / DSM 3754 / JCM 8978 / NBRC 102687 / NCIMB 764 / 91-R6)</name>
    <dbReference type="NCBI Taxonomy" id="2597657"/>
    <lineage>
        <taxon>Archaea</taxon>
        <taxon>Methanobacteriati</taxon>
        <taxon>Methanobacteriota</taxon>
        <taxon>Stenosarchaea group</taxon>
        <taxon>Halobacteria</taxon>
        <taxon>Halobacteriales</taxon>
        <taxon>Halobacteriaceae</taxon>
        <taxon>Halobacterium</taxon>
    </lineage>
</organism>
<name>A0A4D6GVZ3_HALS9</name>
<dbReference type="PANTHER" id="PTHR33336">
    <property type="entry name" value="QUINOL MONOOXYGENASE YGIN-RELATED"/>
    <property type="match status" value="1"/>
</dbReference>
<reference evidence="2 4" key="1">
    <citation type="journal article" date="2019" name="Microbiol. Resour. Announc.">
        <title>The Genome Sequence of the Halobacterium salinarum Type Strain Is Closely Related to That of Laboratory Strains NRC-1 and R1.</title>
        <authorList>
            <person name="Pfeiffer F."/>
            <person name="Marchfelder A."/>
            <person name="Habermann B."/>
            <person name="Dyall-Smith M.L."/>
        </authorList>
    </citation>
    <scope>NUCLEOTIDE SEQUENCE [LARGE SCALE GENOMIC DNA]</scope>
    <source>
        <strain evidence="2">91-R6</strain>
        <strain evidence="4">ATCC 33171 / DSM 3754 / JCM 8978 / NBRC 102687 / NCIMB 764 / 91-R6</strain>
        <plasmid evidence="4">phsal1</plasmid>
    </source>
</reference>
<evidence type="ECO:0000313" key="2">
    <source>
        <dbReference type="EMBL" id="QCC46030.1"/>
    </source>
</evidence>
<reference evidence="3 5" key="2">
    <citation type="submission" date="2019-07" db="EMBL/GenBank/DDBJ databases">
        <title>Genomic Encyclopedia of Archaeal and Bacterial Type Strains, Phase II (KMG-II): from individual species to whole genera.</title>
        <authorList>
            <person name="Goeker M."/>
        </authorList>
    </citation>
    <scope>NUCLEOTIDE SEQUENCE [LARGE SCALE GENOMIC DNA]</scope>
    <source>
        <strain evidence="3 5">DSM 3754</strain>
    </source>
</reference>
<keyword evidence="3" id="KW-0560">Oxidoreductase</keyword>
<dbReference type="EMBL" id="VRYN01000008">
    <property type="protein sequence ID" value="TYO74991.1"/>
    <property type="molecule type" value="Genomic_DNA"/>
</dbReference>
<reference evidence="2" key="3">
    <citation type="journal article" name="MicrobiologyOpen">
        <title>Whole-genome comparison between the type strain of Halobacterium salinarum (DSM 3754(T)) and the laboratory strains R1 and NRC-1.</title>
        <authorList>
            <person name="Pfeiffer F."/>
            <person name="Losensky G."/>
            <person name="Marchfelder A."/>
            <person name="Habermann B."/>
            <person name="Dyall-Smith M."/>
        </authorList>
    </citation>
    <scope>NUCLEOTIDE SEQUENCE</scope>
    <source>
        <strain evidence="2">91-R6</strain>
    </source>
</reference>
<feature type="domain" description="ABM" evidence="1">
    <location>
        <begin position="2"/>
        <end position="91"/>
    </location>
</feature>
<keyword evidence="3" id="KW-0503">Monooxygenase</keyword>
<dbReference type="PROSITE" id="PS51725">
    <property type="entry name" value="ABM"/>
    <property type="match status" value="1"/>
</dbReference>
<dbReference type="RefSeq" id="WP_010904115.1">
    <property type="nucleotide sequence ID" value="NZ_VRYN01000008.1"/>
</dbReference>
<evidence type="ECO:0000313" key="4">
    <source>
        <dbReference type="Proteomes" id="UP000296216"/>
    </source>
</evidence>